<feature type="chain" id="PRO_5021900668" description="Sialidase domain-containing protein" evidence="1">
    <location>
        <begin position="25"/>
        <end position="398"/>
    </location>
</feature>
<protein>
    <recommendedName>
        <fullName evidence="2">Sialidase domain-containing protein</fullName>
    </recommendedName>
</protein>
<dbReference type="PANTHER" id="PTHR43752">
    <property type="entry name" value="BNR/ASP-BOX REPEAT FAMILY PROTEIN"/>
    <property type="match status" value="1"/>
</dbReference>
<name>A0A517YLI5_9BACT</name>
<sequence length="398" mass="43892" precursor="true">MIFSWRICLIVFTLLGGTWPTRLASAQAVAEIKATPAKVLDLPGTGTDETAIDYAQLPVLPGKHAVICPGETTLKFQLHNYLLHHEGKFWCMWSQGPPVEDEPSQFIRYATSEDGLKWSEPKSLSGSPPEGYGYIARGLWVREGELLALVAFFKGKGAFGVNKELKLQAHVWDGKAAAWKLKGTVADNAINNFPPQRLSSGDWMTTKRDSRFNVSMLIGGVKSYDDWQAYPVVERSRIKGFSPDEPIWWEVAGASNSGANSPEKKLVALFRDNGGSSRLFQAFSTDNGRSWSLPAISNFPNSTSKIFSLQTTTGQRVLVSNANPKVGRRELHLSVSTDGLTFRHMARLGIPSPKPGTLQYPHVIEHDGHLLIAFSRNKNQSELFKVSLADIGALLPMK</sequence>
<dbReference type="KEGG" id="aagg:ETAA8_62490"/>
<dbReference type="CDD" id="cd15482">
    <property type="entry name" value="Sialidase_non-viral"/>
    <property type="match status" value="1"/>
</dbReference>
<keyword evidence="1" id="KW-0732">Signal</keyword>
<accession>A0A517YLI5</accession>
<dbReference type="EMBL" id="CP036274">
    <property type="protein sequence ID" value="QDU31096.1"/>
    <property type="molecule type" value="Genomic_DNA"/>
</dbReference>
<dbReference type="PANTHER" id="PTHR43752:SF2">
    <property type="entry name" value="BNR_ASP-BOX REPEAT FAMILY PROTEIN"/>
    <property type="match status" value="1"/>
</dbReference>
<dbReference type="RefSeq" id="WP_145097663.1">
    <property type="nucleotide sequence ID" value="NZ_CP036274.1"/>
</dbReference>
<dbReference type="OrthoDB" id="41724at2"/>
<dbReference type="SUPFAM" id="SSF50939">
    <property type="entry name" value="Sialidases"/>
    <property type="match status" value="1"/>
</dbReference>
<organism evidence="3 4">
    <name type="scientific">Anatilimnocola aggregata</name>
    <dbReference type="NCBI Taxonomy" id="2528021"/>
    <lineage>
        <taxon>Bacteria</taxon>
        <taxon>Pseudomonadati</taxon>
        <taxon>Planctomycetota</taxon>
        <taxon>Planctomycetia</taxon>
        <taxon>Pirellulales</taxon>
        <taxon>Pirellulaceae</taxon>
        <taxon>Anatilimnocola</taxon>
    </lineage>
</organism>
<evidence type="ECO:0000313" key="4">
    <source>
        <dbReference type="Proteomes" id="UP000315017"/>
    </source>
</evidence>
<evidence type="ECO:0000256" key="1">
    <source>
        <dbReference type="SAM" id="SignalP"/>
    </source>
</evidence>
<dbReference type="Pfam" id="PF13088">
    <property type="entry name" value="BNR_2"/>
    <property type="match status" value="1"/>
</dbReference>
<dbReference type="AlphaFoldDB" id="A0A517YLI5"/>
<feature type="domain" description="Sialidase" evidence="2">
    <location>
        <begin position="261"/>
        <end position="367"/>
    </location>
</feature>
<dbReference type="Gene3D" id="2.120.10.10">
    <property type="match status" value="1"/>
</dbReference>
<feature type="signal peptide" evidence="1">
    <location>
        <begin position="1"/>
        <end position="24"/>
    </location>
</feature>
<evidence type="ECO:0000313" key="3">
    <source>
        <dbReference type="EMBL" id="QDU31096.1"/>
    </source>
</evidence>
<proteinExistence type="predicted"/>
<dbReference type="InterPro" id="IPR036278">
    <property type="entry name" value="Sialidase_sf"/>
</dbReference>
<dbReference type="InterPro" id="IPR011040">
    <property type="entry name" value="Sialidase"/>
</dbReference>
<dbReference type="Proteomes" id="UP000315017">
    <property type="component" value="Chromosome"/>
</dbReference>
<keyword evidence="4" id="KW-1185">Reference proteome</keyword>
<reference evidence="3 4" key="1">
    <citation type="submission" date="2019-02" db="EMBL/GenBank/DDBJ databases">
        <title>Deep-cultivation of Planctomycetes and their phenomic and genomic characterization uncovers novel biology.</title>
        <authorList>
            <person name="Wiegand S."/>
            <person name="Jogler M."/>
            <person name="Boedeker C."/>
            <person name="Pinto D."/>
            <person name="Vollmers J."/>
            <person name="Rivas-Marin E."/>
            <person name="Kohn T."/>
            <person name="Peeters S.H."/>
            <person name="Heuer A."/>
            <person name="Rast P."/>
            <person name="Oberbeckmann S."/>
            <person name="Bunk B."/>
            <person name="Jeske O."/>
            <person name="Meyerdierks A."/>
            <person name="Storesund J.E."/>
            <person name="Kallscheuer N."/>
            <person name="Luecker S."/>
            <person name="Lage O.M."/>
            <person name="Pohl T."/>
            <person name="Merkel B.J."/>
            <person name="Hornburger P."/>
            <person name="Mueller R.-W."/>
            <person name="Bruemmer F."/>
            <person name="Labrenz M."/>
            <person name="Spormann A.M."/>
            <person name="Op den Camp H."/>
            <person name="Overmann J."/>
            <person name="Amann R."/>
            <person name="Jetten M.S.M."/>
            <person name="Mascher T."/>
            <person name="Medema M.H."/>
            <person name="Devos D.P."/>
            <person name="Kaster A.-K."/>
            <person name="Ovreas L."/>
            <person name="Rohde M."/>
            <person name="Galperin M.Y."/>
            <person name="Jogler C."/>
        </authorList>
    </citation>
    <scope>NUCLEOTIDE SEQUENCE [LARGE SCALE GENOMIC DNA]</scope>
    <source>
        <strain evidence="3 4">ETA_A8</strain>
    </source>
</reference>
<gene>
    <name evidence="3" type="ORF">ETAA8_62490</name>
</gene>
<evidence type="ECO:0000259" key="2">
    <source>
        <dbReference type="Pfam" id="PF13088"/>
    </source>
</evidence>